<sequence length="348" mass="36707">MPGSGRRRPMTPRIPDTAAAAVAALLATAVLAACSGSAPDPDSRRGIDTRSYYEDYPEVVYESDGSHSMPQATVAEGSGGEHPRIPATNQDNTFRDHGTSGFVETTADPRSTFALDVDTGSYGVARTLLRDGYRVPRASIRVEEWVNAFDYDDPAPTDADLGLTTETGTTPSLDDGTQLVRVGVAAREVSADDRPPVNVTLVVDRSGSMNIRERLGLVQSSLALLADRLDADDTVSVVSFEDEARPILEPTPASDTEAILEAVEALEPGGSTNLEAGLRLGYEQAREAAAQGDRTPSTSSSSPPTASPTSATPGRARSSRPSRRRAARPTAASTWSRSATAWATTTTT</sequence>
<feature type="chain" id="PRO_5022812327" evidence="2">
    <location>
        <begin position="33"/>
        <end position="348"/>
    </location>
</feature>
<keyword evidence="5" id="KW-1185">Reference proteome</keyword>
<feature type="region of interest" description="Disordered" evidence="1">
    <location>
        <begin position="286"/>
        <end position="348"/>
    </location>
</feature>
<dbReference type="Pfam" id="PF12450">
    <property type="entry name" value="vWF_A"/>
    <property type="match status" value="1"/>
</dbReference>
<accession>A0A5B1M4T9</accession>
<reference evidence="4 5" key="1">
    <citation type="submission" date="2019-09" db="EMBL/GenBank/DDBJ databases">
        <title>Nocardioides panacisoli sp. nov., isolated from the soil of a ginseng field.</title>
        <authorList>
            <person name="Cho C."/>
        </authorList>
    </citation>
    <scope>NUCLEOTIDE SEQUENCE [LARGE SCALE GENOMIC DNA]</scope>
    <source>
        <strain evidence="4 5">BN140041</strain>
    </source>
</reference>
<feature type="signal peptide" evidence="2">
    <location>
        <begin position="1"/>
        <end position="32"/>
    </location>
</feature>
<evidence type="ECO:0000259" key="3">
    <source>
        <dbReference type="PROSITE" id="PS50234"/>
    </source>
</evidence>
<keyword evidence="2" id="KW-0732">Signal</keyword>
<comment type="caution">
    <text evidence="4">The sequence shown here is derived from an EMBL/GenBank/DDBJ whole genome shotgun (WGS) entry which is preliminary data.</text>
</comment>
<feature type="compositionally biased region" description="Basic residues" evidence="1">
    <location>
        <begin position="317"/>
        <end position="327"/>
    </location>
</feature>
<proteinExistence type="predicted"/>
<organism evidence="4 5">
    <name type="scientific">Nocardioides antri</name>
    <dbReference type="NCBI Taxonomy" id="2607659"/>
    <lineage>
        <taxon>Bacteria</taxon>
        <taxon>Bacillati</taxon>
        <taxon>Actinomycetota</taxon>
        <taxon>Actinomycetes</taxon>
        <taxon>Propionibacteriales</taxon>
        <taxon>Nocardioidaceae</taxon>
        <taxon>Nocardioides</taxon>
    </lineage>
</organism>
<evidence type="ECO:0000313" key="5">
    <source>
        <dbReference type="Proteomes" id="UP000324351"/>
    </source>
</evidence>
<reference evidence="4 5" key="2">
    <citation type="submission" date="2019-09" db="EMBL/GenBank/DDBJ databases">
        <authorList>
            <person name="Jin C."/>
        </authorList>
    </citation>
    <scope>NUCLEOTIDE SEQUENCE [LARGE SCALE GENOMIC DNA]</scope>
    <source>
        <strain evidence="4 5">BN140041</strain>
    </source>
</reference>
<evidence type="ECO:0000313" key="4">
    <source>
        <dbReference type="EMBL" id="KAA1426817.1"/>
    </source>
</evidence>
<protein>
    <submittedName>
        <fullName evidence="4">VWA domain-containing protein</fullName>
    </submittedName>
</protein>
<dbReference type="PROSITE" id="PS51257">
    <property type="entry name" value="PROKAR_LIPOPROTEIN"/>
    <property type="match status" value="1"/>
</dbReference>
<dbReference type="PANTHER" id="PTHR10579">
    <property type="entry name" value="CALCIUM-ACTIVATED CHLORIDE CHANNEL REGULATOR"/>
    <property type="match status" value="1"/>
</dbReference>
<dbReference type="InterPro" id="IPR051266">
    <property type="entry name" value="CLCR"/>
</dbReference>
<dbReference type="AlphaFoldDB" id="A0A5B1M4T9"/>
<evidence type="ECO:0000256" key="1">
    <source>
        <dbReference type="SAM" id="MobiDB-lite"/>
    </source>
</evidence>
<dbReference type="Gene3D" id="3.40.50.410">
    <property type="entry name" value="von Willebrand factor, type A domain"/>
    <property type="match status" value="1"/>
</dbReference>
<dbReference type="SUPFAM" id="SSF53300">
    <property type="entry name" value="vWA-like"/>
    <property type="match status" value="1"/>
</dbReference>
<evidence type="ECO:0000256" key="2">
    <source>
        <dbReference type="SAM" id="SignalP"/>
    </source>
</evidence>
<dbReference type="PROSITE" id="PS50234">
    <property type="entry name" value="VWFA"/>
    <property type="match status" value="1"/>
</dbReference>
<feature type="region of interest" description="Disordered" evidence="1">
    <location>
        <begin position="62"/>
        <end position="84"/>
    </location>
</feature>
<feature type="domain" description="VWFA" evidence="3">
    <location>
        <begin position="198"/>
        <end position="298"/>
    </location>
</feature>
<gene>
    <name evidence="4" type="ORF">F0U47_12730</name>
</gene>
<feature type="compositionally biased region" description="Low complexity" evidence="1">
    <location>
        <begin position="328"/>
        <end position="348"/>
    </location>
</feature>
<dbReference type="PANTHER" id="PTHR10579:SF43">
    <property type="entry name" value="ZINC FINGER (C3HC4-TYPE RING FINGER) FAMILY PROTEIN"/>
    <property type="match status" value="1"/>
</dbReference>
<name>A0A5B1M4T9_9ACTN</name>
<dbReference type="InterPro" id="IPR002035">
    <property type="entry name" value="VWF_A"/>
</dbReference>
<dbReference type="Pfam" id="PF13519">
    <property type="entry name" value="VWA_2"/>
    <property type="match status" value="1"/>
</dbReference>
<dbReference type="InterPro" id="IPR036465">
    <property type="entry name" value="vWFA_dom_sf"/>
</dbReference>
<dbReference type="EMBL" id="VUJW01000006">
    <property type="protein sequence ID" value="KAA1426817.1"/>
    <property type="molecule type" value="Genomic_DNA"/>
</dbReference>
<dbReference type="InterPro" id="IPR022156">
    <property type="entry name" value="Uncharacterised_YfbK_N"/>
</dbReference>
<feature type="compositionally biased region" description="Low complexity" evidence="1">
    <location>
        <begin position="295"/>
        <end position="316"/>
    </location>
</feature>
<dbReference type="Proteomes" id="UP000324351">
    <property type="component" value="Unassembled WGS sequence"/>
</dbReference>